<dbReference type="EC" id="5.2.1.8" evidence="10"/>
<comment type="function">
    <text evidence="8">Also involved in hydrogenase metallocenter assembly, probably by participating in the nickel insertion step. This function in hydrogenase biosynthesis requires chaperone activity and the presence of the metal-binding domain, but not PPIase activity.</text>
</comment>
<dbReference type="InterPro" id="IPR001179">
    <property type="entry name" value="PPIase_FKBP_dom"/>
</dbReference>
<name>A0AAJ0U6L2_9GAMM</name>
<dbReference type="PROSITE" id="PS50059">
    <property type="entry name" value="FKBP_PPIASE"/>
    <property type="match status" value="1"/>
</dbReference>
<sequence length="142" mass="15318">MSEAKTGDTVKVHYTGTLTDGTQFDSSRGQEPLEFTLGQNQMIGGFEEAVVGMSQGENKTVTIPSTEAYGERNESMVQQVPRSAIPPEIELAPGLMLQAQGPDGETLRFTVADFDDESVTVDGNHPLAGRDLVFELELVEIA</sequence>
<dbReference type="PANTHER" id="PTHR47861">
    <property type="entry name" value="FKBP-TYPE PEPTIDYL-PROLYL CIS-TRANS ISOMERASE SLYD"/>
    <property type="match status" value="1"/>
</dbReference>
<comment type="caution">
    <text evidence="12">The sequence shown here is derived from an EMBL/GenBank/DDBJ whole genome shotgun (WGS) entry which is preliminary data.</text>
</comment>
<dbReference type="GO" id="GO:0042026">
    <property type="term" value="P:protein refolding"/>
    <property type="evidence" value="ECO:0007669"/>
    <property type="project" value="UniProtKB-ARBA"/>
</dbReference>
<accession>A0AAJ0U6L2</accession>
<evidence type="ECO:0000259" key="11">
    <source>
        <dbReference type="PROSITE" id="PS50059"/>
    </source>
</evidence>
<evidence type="ECO:0000256" key="7">
    <source>
        <dbReference type="ARBA" id="ARBA00023235"/>
    </source>
</evidence>
<evidence type="ECO:0000313" key="12">
    <source>
        <dbReference type="EMBL" id="MBK1706123.1"/>
    </source>
</evidence>
<dbReference type="SUPFAM" id="SSF54534">
    <property type="entry name" value="FKBP-like"/>
    <property type="match status" value="1"/>
</dbReference>
<evidence type="ECO:0000256" key="3">
    <source>
        <dbReference type="ARBA" id="ARBA00006577"/>
    </source>
</evidence>
<keyword evidence="7 9" id="KW-0413">Isomerase</keyword>
<dbReference type="RefSeq" id="WP_200347558.1">
    <property type="nucleotide sequence ID" value="NZ_NRSJ01000034.1"/>
</dbReference>
<keyword evidence="6" id="KW-0143">Chaperone</keyword>
<comment type="subcellular location">
    <subcellularLocation>
        <location evidence="2">Cytoplasm</location>
    </subcellularLocation>
</comment>
<evidence type="ECO:0000256" key="5">
    <source>
        <dbReference type="ARBA" id="ARBA00023110"/>
    </source>
</evidence>
<proteinExistence type="inferred from homology"/>
<comment type="similarity">
    <text evidence="3 10">Belongs to the FKBP-type PPIase family.</text>
</comment>
<evidence type="ECO:0000256" key="6">
    <source>
        <dbReference type="ARBA" id="ARBA00023186"/>
    </source>
</evidence>
<dbReference type="AlphaFoldDB" id="A0AAJ0U6L2"/>
<feature type="domain" description="PPIase FKBP-type" evidence="11">
    <location>
        <begin position="7"/>
        <end position="91"/>
    </location>
</feature>
<keyword evidence="5 9" id="KW-0697">Rotamase</keyword>
<keyword evidence="4" id="KW-0963">Cytoplasm</keyword>
<dbReference type="GO" id="GO:0003755">
    <property type="term" value="F:peptidyl-prolyl cis-trans isomerase activity"/>
    <property type="evidence" value="ECO:0007669"/>
    <property type="project" value="UniProtKB-UniRule"/>
</dbReference>
<evidence type="ECO:0000256" key="10">
    <source>
        <dbReference type="RuleBase" id="RU003915"/>
    </source>
</evidence>
<evidence type="ECO:0000256" key="4">
    <source>
        <dbReference type="ARBA" id="ARBA00022490"/>
    </source>
</evidence>
<evidence type="ECO:0000256" key="1">
    <source>
        <dbReference type="ARBA" id="ARBA00000971"/>
    </source>
</evidence>
<organism evidence="12 13">
    <name type="scientific">Halochromatium glycolicum</name>
    <dbReference type="NCBI Taxonomy" id="85075"/>
    <lineage>
        <taxon>Bacteria</taxon>
        <taxon>Pseudomonadati</taxon>
        <taxon>Pseudomonadota</taxon>
        <taxon>Gammaproteobacteria</taxon>
        <taxon>Chromatiales</taxon>
        <taxon>Chromatiaceae</taxon>
        <taxon>Halochromatium</taxon>
    </lineage>
</organism>
<evidence type="ECO:0000313" key="13">
    <source>
        <dbReference type="Proteomes" id="UP001296776"/>
    </source>
</evidence>
<keyword evidence="13" id="KW-1185">Reference proteome</keyword>
<dbReference type="Proteomes" id="UP001296776">
    <property type="component" value="Unassembled WGS sequence"/>
</dbReference>
<reference evidence="12" key="1">
    <citation type="submission" date="2017-08" db="EMBL/GenBank/DDBJ databases">
        <authorList>
            <person name="Imhoff J.F."/>
            <person name="Rahn T."/>
            <person name="Kuenzel S."/>
            <person name="Neulinger S.C."/>
        </authorList>
    </citation>
    <scope>NUCLEOTIDE SEQUENCE</scope>
    <source>
        <strain evidence="12">DSM 11080</strain>
    </source>
</reference>
<evidence type="ECO:0000256" key="2">
    <source>
        <dbReference type="ARBA" id="ARBA00004496"/>
    </source>
</evidence>
<dbReference type="Gene3D" id="3.10.50.40">
    <property type="match status" value="1"/>
</dbReference>
<evidence type="ECO:0000256" key="9">
    <source>
        <dbReference type="PROSITE-ProRule" id="PRU00277"/>
    </source>
</evidence>
<reference evidence="12" key="2">
    <citation type="journal article" date="2020" name="Microorganisms">
        <title>Osmotic Adaptation and Compatible Solute Biosynthesis of Phototrophic Bacteria as Revealed from Genome Analyses.</title>
        <authorList>
            <person name="Imhoff J.F."/>
            <person name="Rahn T."/>
            <person name="Kunzel S."/>
            <person name="Keller A."/>
            <person name="Neulinger S.C."/>
        </authorList>
    </citation>
    <scope>NUCLEOTIDE SEQUENCE</scope>
    <source>
        <strain evidence="12">DSM 11080</strain>
    </source>
</reference>
<protein>
    <recommendedName>
        <fullName evidence="10">Peptidyl-prolyl cis-trans isomerase</fullName>
        <ecNumber evidence="10">5.2.1.8</ecNumber>
    </recommendedName>
</protein>
<dbReference type="PANTHER" id="PTHR47861:SF3">
    <property type="entry name" value="FKBP-TYPE PEPTIDYL-PROLYL CIS-TRANS ISOMERASE SLYD"/>
    <property type="match status" value="1"/>
</dbReference>
<dbReference type="InterPro" id="IPR046357">
    <property type="entry name" value="PPIase_dom_sf"/>
</dbReference>
<gene>
    <name evidence="12" type="ORF">CKO40_16595</name>
</gene>
<dbReference type="Pfam" id="PF00254">
    <property type="entry name" value="FKBP_C"/>
    <property type="match status" value="1"/>
</dbReference>
<evidence type="ECO:0000256" key="8">
    <source>
        <dbReference type="ARBA" id="ARBA00037071"/>
    </source>
</evidence>
<dbReference type="EMBL" id="NRSJ01000034">
    <property type="protein sequence ID" value="MBK1706123.1"/>
    <property type="molecule type" value="Genomic_DNA"/>
</dbReference>
<dbReference type="GO" id="GO:0005737">
    <property type="term" value="C:cytoplasm"/>
    <property type="evidence" value="ECO:0007669"/>
    <property type="project" value="UniProtKB-SubCell"/>
</dbReference>
<comment type="catalytic activity">
    <reaction evidence="1 9 10">
        <text>[protein]-peptidylproline (omega=180) = [protein]-peptidylproline (omega=0)</text>
        <dbReference type="Rhea" id="RHEA:16237"/>
        <dbReference type="Rhea" id="RHEA-COMP:10747"/>
        <dbReference type="Rhea" id="RHEA-COMP:10748"/>
        <dbReference type="ChEBI" id="CHEBI:83833"/>
        <dbReference type="ChEBI" id="CHEBI:83834"/>
        <dbReference type="EC" id="5.2.1.8"/>
    </reaction>
</comment>